<proteinExistence type="predicted"/>
<evidence type="ECO:0000313" key="2">
    <source>
        <dbReference type="EMBL" id="KAK5931642.1"/>
    </source>
</evidence>
<sequence>MKGELGLCIKRGINSLWGGGTVGGGGRRRKCQVKNPVPPPAPKRQARSEERWSSIPQPVPRVRTSSGQRKHPIESLPPQSPPPRRYRRPE</sequence>
<organism evidence="2 3">
    <name type="scientific">Champsocephalus esox</name>
    <name type="common">pike icefish</name>
    <dbReference type="NCBI Taxonomy" id="159716"/>
    <lineage>
        <taxon>Eukaryota</taxon>
        <taxon>Metazoa</taxon>
        <taxon>Chordata</taxon>
        <taxon>Craniata</taxon>
        <taxon>Vertebrata</taxon>
        <taxon>Euteleostomi</taxon>
        <taxon>Actinopterygii</taxon>
        <taxon>Neopterygii</taxon>
        <taxon>Teleostei</taxon>
        <taxon>Neoteleostei</taxon>
        <taxon>Acanthomorphata</taxon>
        <taxon>Eupercaria</taxon>
        <taxon>Perciformes</taxon>
        <taxon>Notothenioidei</taxon>
        <taxon>Channichthyidae</taxon>
        <taxon>Champsocephalus</taxon>
    </lineage>
</organism>
<dbReference type="AlphaFoldDB" id="A0AAN8HXQ5"/>
<keyword evidence="3" id="KW-1185">Reference proteome</keyword>
<dbReference type="EMBL" id="JAULUE010000044">
    <property type="protein sequence ID" value="KAK5931642.1"/>
    <property type="molecule type" value="Genomic_DNA"/>
</dbReference>
<dbReference type="Proteomes" id="UP001335648">
    <property type="component" value="Unassembled WGS sequence"/>
</dbReference>
<comment type="caution">
    <text evidence="2">The sequence shown here is derived from an EMBL/GenBank/DDBJ whole genome shotgun (WGS) entry which is preliminary data.</text>
</comment>
<gene>
    <name evidence="2" type="ORF">CesoFtcFv8_000083</name>
</gene>
<accession>A0AAN8HXQ5</accession>
<evidence type="ECO:0000256" key="1">
    <source>
        <dbReference type="SAM" id="MobiDB-lite"/>
    </source>
</evidence>
<feature type="region of interest" description="Disordered" evidence="1">
    <location>
        <begin position="14"/>
        <end position="90"/>
    </location>
</feature>
<protein>
    <submittedName>
        <fullName evidence="2">Uncharacterized protein</fullName>
    </submittedName>
</protein>
<evidence type="ECO:0000313" key="3">
    <source>
        <dbReference type="Proteomes" id="UP001335648"/>
    </source>
</evidence>
<reference evidence="2 3" key="1">
    <citation type="journal article" date="2023" name="Mol. Biol. Evol.">
        <title>Genomics of Secondarily Temperate Adaptation in the Only Non-Antarctic Icefish.</title>
        <authorList>
            <person name="Rivera-Colon A.G."/>
            <person name="Rayamajhi N."/>
            <person name="Minhas B.F."/>
            <person name="Madrigal G."/>
            <person name="Bilyk K.T."/>
            <person name="Yoon V."/>
            <person name="Hune M."/>
            <person name="Gregory S."/>
            <person name="Cheng C.H.C."/>
            <person name="Catchen J.M."/>
        </authorList>
    </citation>
    <scope>NUCLEOTIDE SEQUENCE [LARGE SCALE GENOMIC DNA]</scope>
    <source>
        <strain evidence="2">JC2023a</strain>
    </source>
</reference>
<name>A0AAN8HXQ5_9TELE</name>